<dbReference type="Proteomes" id="UP000623687">
    <property type="component" value="Unassembled WGS sequence"/>
</dbReference>
<feature type="region of interest" description="Disordered" evidence="3">
    <location>
        <begin position="396"/>
        <end position="415"/>
    </location>
</feature>
<gene>
    <name evidence="4" type="ORF">PC9H_009892</name>
</gene>
<evidence type="ECO:0000313" key="4">
    <source>
        <dbReference type="EMBL" id="KAF7424584.1"/>
    </source>
</evidence>
<feature type="region of interest" description="Disordered" evidence="3">
    <location>
        <begin position="435"/>
        <end position="458"/>
    </location>
</feature>
<dbReference type="PANTHER" id="PTHR22691">
    <property type="entry name" value="YEAST SPT2-RELATED"/>
    <property type="match status" value="1"/>
</dbReference>
<dbReference type="SMART" id="SM00784">
    <property type="entry name" value="SPT2"/>
    <property type="match status" value="1"/>
</dbReference>
<feature type="compositionally biased region" description="Polar residues" evidence="3">
    <location>
        <begin position="279"/>
        <end position="298"/>
    </location>
</feature>
<feature type="compositionally biased region" description="Polar residues" evidence="3">
    <location>
        <begin position="261"/>
        <end position="271"/>
    </location>
</feature>
<feature type="compositionally biased region" description="Low complexity" evidence="3">
    <location>
        <begin position="328"/>
        <end position="345"/>
    </location>
</feature>
<name>A0A8H7DND5_PLEOS</name>
<dbReference type="GO" id="GO:0005730">
    <property type="term" value="C:nucleolus"/>
    <property type="evidence" value="ECO:0007669"/>
    <property type="project" value="TreeGrafter"/>
</dbReference>
<evidence type="ECO:0000256" key="2">
    <source>
        <dbReference type="ARBA" id="ARBA00023054"/>
    </source>
</evidence>
<dbReference type="EMBL" id="JACETU010000007">
    <property type="protein sequence ID" value="KAF7424584.1"/>
    <property type="molecule type" value="Genomic_DNA"/>
</dbReference>
<keyword evidence="2" id="KW-0175">Coiled coil</keyword>
<protein>
    <submittedName>
        <fullName evidence="4">Uncharacterized protein</fullName>
    </submittedName>
</protein>
<reference evidence="4" key="1">
    <citation type="submission" date="2019-07" db="EMBL/GenBank/DDBJ databases">
        <authorList>
            <person name="Palmer J.M."/>
        </authorList>
    </citation>
    <scope>NUCLEOTIDE SEQUENCE</scope>
    <source>
        <strain evidence="4">PC9</strain>
    </source>
</reference>
<dbReference type="GO" id="GO:0003677">
    <property type="term" value="F:DNA binding"/>
    <property type="evidence" value="ECO:0007669"/>
    <property type="project" value="TreeGrafter"/>
</dbReference>
<dbReference type="GO" id="GO:0006334">
    <property type="term" value="P:nucleosome assembly"/>
    <property type="evidence" value="ECO:0007669"/>
    <property type="project" value="TreeGrafter"/>
</dbReference>
<dbReference type="Pfam" id="PF08243">
    <property type="entry name" value="SPT2"/>
    <property type="match status" value="1"/>
</dbReference>
<dbReference type="AlphaFoldDB" id="A0A8H7DND5"/>
<feature type="compositionally biased region" description="Basic and acidic residues" evidence="3">
    <location>
        <begin position="134"/>
        <end position="149"/>
    </location>
</feature>
<dbReference type="GO" id="GO:0042393">
    <property type="term" value="F:histone binding"/>
    <property type="evidence" value="ECO:0007669"/>
    <property type="project" value="TreeGrafter"/>
</dbReference>
<accession>A0A8H7DND5</accession>
<dbReference type="OrthoDB" id="6259853at2759"/>
<dbReference type="GeneID" id="59379710"/>
<feature type="compositionally biased region" description="Basic and acidic residues" evidence="3">
    <location>
        <begin position="227"/>
        <end position="239"/>
    </location>
</feature>
<dbReference type="RefSeq" id="XP_036628778.1">
    <property type="nucleotide sequence ID" value="XM_036779389.1"/>
</dbReference>
<sequence length="458" mass="51569">MPPFAELMRMAEVQTKESQSAVQAALEERKRKEDLKKRQQEERERKERELEIKLRQKHFEDEKREQERQKRKEQEKQAIEQARQRREEEQRNHLLGKKPASKWPSSSSHTQAREDVRKTRVPLEDEDEGPSFLTREEKRQRKQDAEWKRQFAPQRRTPAAGGYGKTGRRLPGGAVDVTASVSSSDALQQSPGKTVRERLTAMPNTLTRLNVNKRDTRTIDEILQDRAKAKEAKVLDGESAKGFNDWFSSGKKKDVPRSAPGSGTNTPTAQGTAAVARTQVPSKPLPSTTPRSTARPSNSTSRASSLDKASSSRSAPSKSGSGLGPVRSSKSSAVSHHSNGNSSGSRPIPTKKRPRSLSMSESPPPPKKRATPPGGGAGGFRDEIWALFGKSRQEYVDKTVDSDDDMEAGASDLEKEEKYSTRVAKKEDLIALQMEKREQEEKERRRRQKEALMREKRR</sequence>
<feature type="region of interest" description="Disordered" evidence="3">
    <location>
        <begin position="227"/>
        <end position="384"/>
    </location>
</feature>
<dbReference type="PANTHER" id="PTHR22691:SF8">
    <property type="entry name" value="PROTEIN SPT2 HOMOLOG"/>
    <property type="match status" value="1"/>
</dbReference>
<dbReference type="InterPro" id="IPR013256">
    <property type="entry name" value="Chromatin_SPT2"/>
</dbReference>
<proteinExistence type="inferred from homology"/>
<organism evidence="4 5">
    <name type="scientific">Pleurotus ostreatus</name>
    <name type="common">Oyster mushroom</name>
    <name type="synonym">White-rot fungus</name>
    <dbReference type="NCBI Taxonomy" id="5322"/>
    <lineage>
        <taxon>Eukaryota</taxon>
        <taxon>Fungi</taxon>
        <taxon>Dikarya</taxon>
        <taxon>Basidiomycota</taxon>
        <taxon>Agaricomycotina</taxon>
        <taxon>Agaricomycetes</taxon>
        <taxon>Agaricomycetidae</taxon>
        <taxon>Agaricales</taxon>
        <taxon>Pleurotineae</taxon>
        <taxon>Pleurotaceae</taxon>
        <taxon>Pleurotus</taxon>
    </lineage>
</organism>
<comment type="similarity">
    <text evidence="1">Belongs to the SPT2 family.</text>
</comment>
<feature type="region of interest" description="Disordered" evidence="3">
    <location>
        <begin position="11"/>
        <end position="175"/>
    </location>
</feature>
<dbReference type="GO" id="GO:0006360">
    <property type="term" value="P:transcription by RNA polymerase I"/>
    <property type="evidence" value="ECO:0007669"/>
    <property type="project" value="TreeGrafter"/>
</dbReference>
<feature type="compositionally biased region" description="Basic and acidic residues" evidence="3">
    <location>
        <begin position="111"/>
        <end position="123"/>
    </location>
</feature>
<evidence type="ECO:0000256" key="3">
    <source>
        <dbReference type="SAM" id="MobiDB-lite"/>
    </source>
</evidence>
<evidence type="ECO:0000256" key="1">
    <source>
        <dbReference type="ARBA" id="ARBA00006461"/>
    </source>
</evidence>
<dbReference type="VEuPathDB" id="FungiDB:PC9H_009892"/>
<keyword evidence="5" id="KW-1185">Reference proteome</keyword>
<feature type="compositionally biased region" description="Low complexity" evidence="3">
    <location>
        <begin position="299"/>
        <end position="320"/>
    </location>
</feature>
<comment type="caution">
    <text evidence="4">The sequence shown here is derived from an EMBL/GenBank/DDBJ whole genome shotgun (WGS) entry which is preliminary data.</text>
</comment>
<evidence type="ECO:0000313" key="5">
    <source>
        <dbReference type="Proteomes" id="UP000623687"/>
    </source>
</evidence>
<feature type="compositionally biased region" description="Basic and acidic residues" evidence="3">
    <location>
        <begin position="26"/>
        <end position="92"/>
    </location>
</feature>